<name>A0ABU6X3Z6_9FABA</name>
<dbReference type="Proteomes" id="UP001341840">
    <property type="component" value="Unassembled WGS sequence"/>
</dbReference>
<dbReference type="EMBL" id="JASCZI010211479">
    <property type="protein sequence ID" value="MED6192677.1"/>
    <property type="molecule type" value="Genomic_DNA"/>
</dbReference>
<reference evidence="1 2" key="1">
    <citation type="journal article" date="2023" name="Plants (Basel)">
        <title>Bridging the Gap: Combining Genomics and Transcriptomics Approaches to Understand Stylosanthes scabra, an Orphan Legume from the Brazilian Caatinga.</title>
        <authorList>
            <person name="Ferreira-Neto J.R.C."/>
            <person name="da Silva M.D."/>
            <person name="Binneck E."/>
            <person name="de Melo N.F."/>
            <person name="da Silva R.H."/>
            <person name="de Melo A.L.T.M."/>
            <person name="Pandolfi V."/>
            <person name="Bustamante F.O."/>
            <person name="Brasileiro-Vidal A.C."/>
            <person name="Benko-Iseppon A.M."/>
        </authorList>
    </citation>
    <scope>NUCLEOTIDE SEQUENCE [LARGE SCALE GENOMIC DNA]</scope>
    <source>
        <tissue evidence="1">Leaves</tissue>
    </source>
</reference>
<evidence type="ECO:0000313" key="2">
    <source>
        <dbReference type="Proteomes" id="UP001341840"/>
    </source>
</evidence>
<gene>
    <name evidence="1" type="ORF">PIB30_012277</name>
</gene>
<evidence type="ECO:0000313" key="1">
    <source>
        <dbReference type="EMBL" id="MED6192677.1"/>
    </source>
</evidence>
<organism evidence="1 2">
    <name type="scientific">Stylosanthes scabra</name>
    <dbReference type="NCBI Taxonomy" id="79078"/>
    <lineage>
        <taxon>Eukaryota</taxon>
        <taxon>Viridiplantae</taxon>
        <taxon>Streptophyta</taxon>
        <taxon>Embryophyta</taxon>
        <taxon>Tracheophyta</taxon>
        <taxon>Spermatophyta</taxon>
        <taxon>Magnoliopsida</taxon>
        <taxon>eudicotyledons</taxon>
        <taxon>Gunneridae</taxon>
        <taxon>Pentapetalae</taxon>
        <taxon>rosids</taxon>
        <taxon>fabids</taxon>
        <taxon>Fabales</taxon>
        <taxon>Fabaceae</taxon>
        <taxon>Papilionoideae</taxon>
        <taxon>50 kb inversion clade</taxon>
        <taxon>dalbergioids sensu lato</taxon>
        <taxon>Dalbergieae</taxon>
        <taxon>Pterocarpus clade</taxon>
        <taxon>Stylosanthes</taxon>
    </lineage>
</organism>
<comment type="caution">
    <text evidence="1">The sequence shown here is derived from an EMBL/GenBank/DDBJ whole genome shotgun (WGS) entry which is preliminary data.</text>
</comment>
<keyword evidence="2" id="KW-1185">Reference proteome</keyword>
<protein>
    <submittedName>
        <fullName evidence="1">Uncharacterized protein</fullName>
    </submittedName>
</protein>
<sequence>MLSLSYETVRLLAGKALVKLIKRWSPMISKCVITLTKSLQDSNAEKYAELGFCSVLVSQTVLKHLSTVMIKHFLKIVFQGGY</sequence>
<accession>A0ABU6X3Z6</accession>
<proteinExistence type="predicted"/>